<keyword evidence="3" id="KW-1185">Reference proteome</keyword>
<reference evidence="2" key="1">
    <citation type="submission" date="2020-03" db="EMBL/GenBank/DDBJ databases">
        <title>A mixture of massive structural variations and highly conserved coding sequences in Ustilaginoidea virens genome.</title>
        <authorList>
            <person name="Zhang K."/>
            <person name="Zhao Z."/>
            <person name="Zhang Z."/>
            <person name="Li Y."/>
            <person name="Hsiang T."/>
            <person name="Sun W."/>
        </authorList>
    </citation>
    <scope>NUCLEOTIDE SEQUENCE</scope>
    <source>
        <strain evidence="2">UV-8b</strain>
    </source>
</reference>
<organism evidence="2 3">
    <name type="scientific">Ustilaginoidea virens</name>
    <name type="common">Rice false smut fungus</name>
    <name type="synonym">Villosiclava virens</name>
    <dbReference type="NCBI Taxonomy" id="1159556"/>
    <lineage>
        <taxon>Eukaryota</taxon>
        <taxon>Fungi</taxon>
        <taxon>Dikarya</taxon>
        <taxon>Ascomycota</taxon>
        <taxon>Pezizomycotina</taxon>
        <taxon>Sordariomycetes</taxon>
        <taxon>Hypocreomycetidae</taxon>
        <taxon>Hypocreales</taxon>
        <taxon>Clavicipitaceae</taxon>
        <taxon>Ustilaginoidea</taxon>
    </lineage>
</organism>
<dbReference type="AlphaFoldDB" id="A0A8E5HWJ1"/>
<proteinExistence type="predicted"/>
<sequence length="146" mass="16245">MHLWLIYTAWAAATLCAAKSPPPGLPVPSAVPAPRTNPRRPDVSLRYTKVLEMREADIPRPVRIKHRGRTRHFFWLGNCERMENECVLTTVRRIEPGSGGNLSVTLDTSGYRCQARHACGEDGHLCSRDVSTHLVDCTTPLSRIGS</sequence>
<dbReference type="GeneID" id="66067800"/>
<evidence type="ECO:0000256" key="1">
    <source>
        <dbReference type="SAM" id="SignalP"/>
    </source>
</evidence>
<dbReference type="RefSeq" id="XP_043000455.1">
    <property type="nucleotide sequence ID" value="XM_043144520.1"/>
</dbReference>
<evidence type="ECO:0008006" key="4">
    <source>
        <dbReference type="Google" id="ProtNLM"/>
    </source>
</evidence>
<protein>
    <recommendedName>
        <fullName evidence="4">Secreted protein</fullName>
    </recommendedName>
</protein>
<gene>
    <name evidence="2" type="ORF">UV8b_07023</name>
</gene>
<accession>A0A8E5HWJ1</accession>
<feature type="signal peptide" evidence="1">
    <location>
        <begin position="1"/>
        <end position="18"/>
    </location>
</feature>
<dbReference type="KEGG" id="uvi:66067800"/>
<evidence type="ECO:0000313" key="3">
    <source>
        <dbReference type="Proteomes" id="UP000027002"/>
    </source>
</evidence>
<keyword evidence="1" id="KW-0732">Signal</keyword>
<evidence type="ECO:0000313" key="2">
    <source>
        <dbReference type="EMBL" id="QUC22782.1"/>
    </source>
</evidence>
<feature type="chain" id="PRO_5034406892" description="Secreted protein" evidence="1">
    <location>
        <begin position="19"/>
        <end position="146"/>
    </location>
</feature>
<dbReference type="EMBL" id="CP072757">
    <property type="protein sequence ID" value="QUC22782.1"/>
    <property type="molecule type" value="Genomic_DNA"/>
</dbReference>
<dbReference type="Proteomes" id="UP000027002">
    <property type="component" value="Chromosome 5"/>
</dbReference>
<name>A0A8E5HWJ1_USTVR</name>